<dbReference type="GO" id="GO:0000160">
    <property type="term" value="P:phosphorelay signal transduction system"/>
    <property type="evidence" value="ECO:0007669"/>
    <property type="project" value="InterPro"/>
</dbReference>
<dbReference type="InterPro" id="IPR001789">
    <property type="entry name" value="Sig_transdc_resp-reg_receiver"/>
</dbReference>
<dbReference type="PROSITE" id="PS50110">
    <property type="entry name" value="RESPONSE_REGULATORY"/>
    <property type="match status" value="1"/>
</dbReference>
<sequence>MEKEFTILIADRNHHVRELLKREMMAEGYIIRVAKNGQEVLKWVYDQEPLDLVILDLDLPDFEETQVLDKINDRVPYLPVVIHTFVSEYNNNPAIKTAAGLVEKDGSSISRLKEMVSSLLGGPIQRKQKDNGRISS</sequence>
<accession>A0A445MY91</accession>
<dbReference type="EMBL" id="OJIN01000146">
    <property type="protein sequence ID" value="SPD74447.1"/>
    <property type="molecule type" value="Genomic_DNA"/>
</dbReference>
<feature type="domain" description="Response regulatory" evidence="2">
    <location>
        <begin position="6"/>
        <end position="119"/>
    </location>
</feature>
<protein>
    <recommendedName>
        <fullName evidence="2">Response regulatory domain-containing protein</fullName>
    </recommendedName>
</protein>
<dbReference type="SUPFAM" id="SSF52172">
    <property type="entry name" value="CheY-like"/>
    <property type="match status" value="1"/>
</dbReference>
<feature type="modified residue" description="4-aspartylphosphate" evidence="1">
    <location>
        <position position="56"/>
    </location>
</feature>
<dbReference type="Gene3D" id="3.40.50.2300">
    <property type="match status" value="1"/>
</dbReference>
<evidence type="ECO:0000313" key="3">
    <source>
        <dbReference type="EMBL" id="SPD74447.1"/>
    </source>
</evidence>
<dbReference type="AlphaFoldDB" id="A0A445MY91"/>
<evidence type="ECO:0000259" key="2">
    <source>
        <dbReference type="PROSITE" id="PS50110"/>
    </source>
</evidence>
<evidence type="ECO:0000256" key="1">
    <source>
        <dbReference type="PROSITE-ProRule" id="PRU00169"/>
    </source>
</evidence>
<dbReference type="Pfam" id="PF00072">
    <property type="entry name" value="Response_reg"/>
    <property type="match status" value="1"/>
</dbReference>
<keyword evidence="1" id="KW-0597">Phosphoprotein</keyword>
<dbReference type="SMART" id="SM00448">
    <property type="entry name" value="REC"/>
    <property type="match status" value="1"/>
</dbReference>
<dbReference type="InterPro" id="IPR011006">
    <property type="entry name" value="CheY-like_superfamily"/>
</dbReference>
<reference evidence="3" key="1">
    <citation type="submission" date="2018-01" db="EMBL/GenBank/DDBJ databases">
        <authorList>
            <person name="Regsiter A."/>
            <person name="William W."/>
        </authorList>
    </citation>
    <scope>NUCLEOTIDE SEQUENCE</scope>
    <source>
        <strain evidence="3">TRIP AH-1</strain>
    </source>
</reference>
<organism evidence="3">
    <name type="scientific">uncultured Desulfobacterium sp</name>
    <dbReference type="NCBI Taxonomy" id="201089"/>
    <lineage>
        <taxon>Bacteria</taxon>
        <taxon>Pseudomonadati</taxon>
        <taxon>Thermodesulfobacteriota</taxon>
        <taxon>Desulfobacteria</taxon>
        <taxon>Desulfobacterales</taxon>
        <taxon>Desulfobacteriaceae</taxon>
        <taxon>Desulfobacterium</taxon>
        <taxon>environmental samples</taxon>
    </lineage>
</organism>
<gene>
    <name evidence="3" type="ORF">PITCH_A230133</name>
</gene>
<name>A0A445MY91_9BACT</name>
<proteinExistence type="predicted"/>